<feature type="compositionally biased region" description="Basic and acidic residues" evidence="6">
    <location>
        <begin position="748"/>
        <end position="766"/>
    </location>
</feature>
<evidence type="ECO:0000259" key="7">
    <source>
        <dbReference type="PROSITE" id="PS50994"/>
    </source>
</evidence>
<keyword evidence="1" id="KW-0645">Protease</keyword>
<feature type="coiled-coil region" evidence="5">
    <location>
        <begin position="1558"/>
        <end position="1585"/>
    </location>
</feature>
<dbReference type="InterPro" id="IPR043502">
    <property type="entry name" value="DNA/RNA_pol_sf"/>
</dbReference>
<dbReference type="PROSITE" id="PS50994">
    <property type="entry name" value="INTEGRASE"/>
    <property type="match status" value="1"/>
</dbReference>
<dbReference type="Pfam" id="PF22936">
    <property type="entry name" value="Pol_BBD"/>
    <property type="match status" value="1"/>
</dbReference>
<dbReference type="PANTHER" id="PTHR42648">
    <property type="entry name" value="TRANSPOSASE, PUTATIVE-RELATED"/>
    <property type="match status" value="1"/>
</dbReference>
<keyword evidence="2" id="KW-0479">Metal-binding</keyword>
<dbReference type="InterPro" id="IPR013103">
    <property type="entry name" value="RVT_2"/>
</dbReference>
<dbReference type="CDD" id="cd22249">
    <property type="entry name" value="UDM1_RNF168_RNF169-like"/>
    <property type="match status" value="1"/>
</dbReference>
<keyword evidence="9" id="KW-1185">Reference proteome</keyword>
<dbReference type="PANTHER" id="PTHR42648:SF32">
    <property type="entry name" value="RIBONUCLEASE H-LIKE DOMAIN, GAG-PRE-INTEGRASE DOMAIN PROTEIN-RELATED"/>
    <property type="match status" value="1"/>
</dbReference>
<dbReference type="InterPro" id="IPR012337">
    <property type="entry name" value="RNaseH-like_sf"/>
</dbReference>
<dbReference type="InterPro" id="IPR039537">
    <property type="entry name" value="Retrotran_Ty1/copia-like"/>
</dbReference>
<evidence type="ECO:0000256" key="5">
    <source>
        <dbReference type="SAM" id="Coils"/>
    </source>
</evidence>
<evidence type="ECO:0000256" key="4">
    <source>
        <dbReference type="ARBA" id="ARBA00022801"/>
    </source>
</evidence>
<evidence type="ECO:0000256" key="2">
    <source>
        <dbReference type="ARBA" id="ARBA00022723"/>
    </source>
</evidence>
<evidence type="ECO:0000256" key="6">
    <source>
        <dbReference type="SAM" id="MobiDB-lite"/>
    </source>
</evidence>
<evidence type="ECO:0000256" key="1">
    <source>
        <dbReference type="ARBA" id="ARBA00022670"/>
    </source>
</evidence>
<dbReference type="Pfam" id="PF00665">
    <property type="entry name" value="rve"/>
    <property type="match status" value="1"/>
</dbReference>
<dbReference type="InterPro" id="IPR057670">
    <property type="entry name" value="SH3_retrovirus"/>
</dbReference>
<keyword evidence="4" id="KW-0378">Hydrolase</keyword>
<dbReference type="SUPFAM" id="SSF53098">
    <property type="entry name" value="Ribonuclease H-like"/>
    <property type="match status" value="1"/>
</dbReference>
<comment type="caution">
    <text evidence="8">The sequence shown here is derived from an EMBL/GenBank/DDBJ whole genome shotgun (WGS) entry which is preliminary data.</text>
</comment>
<sequence length="1770" mass="201179">MGHFARECRAPRNREVQFKYQDSTRKQGNNEDTFSKTMLAIDGVGFDWSDMAEEQVQTNMALMAFLDSEVYNDKTCTKTYLKNYEALKKQCDDLIVKLNLAEFTATTYKRGLATVEEQLITYRKNEVLFSKEIAVLKKEVACKYYEINVLKNDSKENFDDSLVKEQVSEDTSSFVDSSLNVDKETIFLVDKKIKFVKPKNHEKPVKRSVRTHSNAQRNMVPRAVLMKTGLKLFNTARIVNTAHPKSIVFSKPQQDDIGFIDSGCSRYMTGNIAYLSNFKEFDRGYVTFSGGAHGGIISGKGTLKIDSLDFKDVYFVNKLNFNLFSFSQMSNKKNYVLFTVTKCLVLSPNFKLPDESLILLKIPRKDNMYSFDMKNIVPKEILTCLVAKATSDESMLWHRRLGHINFKNINKLVKDNLVRGLPTKHFENDQTCIAYLKGKQHRASCKSKVLNPITKPLFMLHMDLFGPTFMSSLMHKKYCLVVTNDYSRFTWVFFLTTKDETSKILKNFIKEIENLVDKKVKIIRSDNGTEFKNKVMDDFCREKGIKREYSVARTPQQNGVAERRNRTLIEAARTMLADSKLPTTFWAEAVSTACYVQNRVLVVKPHNKTPYELFRGKFDGKSDEGFFVGYSLRSKAFRVYNTRTRIIEENLHIGFLENKPMIEGNGLKWLFDIDSLTQSMNYVPVAAGRISNESAGTQGELNACTFTQKEEISQDCIVMPIWKDATYFDSPSKDVGNGEPKSTADNQKQVEDGPHNESDEKDKSEDDSSPMEVNAAGQHVNTARSEVNTRRFILNIVDPSVNTASSYELDSPKDMFKLGASHTLETTHVEFLSDEDEPEVDLGNNTNSYTVPTTPNTRIHTYHPIKNVIGDVKSTIQTRRMTRSTSEQGFLSAIEPTSIAKALSDSSWVEAMQEELLQFKLQQVWKLVDLPNGKRAIGTKWVFRNKKDERGIVIRNKARLVAQGHRQEEGIDYEEVFAPVARIEAIRLFLAYASFMGFLVYQMDVKSAFLYGTIEEEVYVTQPPGFKDHDHPDKVYKVVKALYRLHQAPRAWYETLANYLLGNRFKRGKIDQTLFIKKQKGDILLVQVYVDDIIFGSTNKELCTAFEKLMKDKFQMSSMGELTFFLGLQVTQKEDGIFISHDKYVAEILNKFNYTDVKSASTLVGLEKPLVKDGDADDVDVHLYRSMIGSLMYLTSSRSDIMFVVCACARFQVTPKTSHLLAIKRIFKYLKGKPTLGLWLISWQCKKQTVVATSTTKAEYVVATSCCGQILWIQNQLLDYGYNFMNTIINIDNNSTICIIENPVQHSKTKHIEIRHHFIRDCNAKKLIQMVKIHTDHNVADLLTKGFDARSGPPIKVGDKAVHKELGDRMERAATTASSLEAEQDSGSDPRCQDTILGGVDAQTRFETTSKQSNDPPLSRVNTLRSGEDSMKLMELTTHCTKLTELFWGIATARTTDDGEVEITASIDGQVKTITEASLRRHLKLEDSDGITSLQNIEIFKQLALMSVDVDAGGATTTDIGLEAGQGSGTMHKTPTRLHDSPLLRVHTLRSDEGSLQQNELMDLYTKLTDRIEVLENDMQQTNKVYSSALTKLILRVKKEEDLEIDEDSTIALVHLEQDIEYDFDISTAKGFTTTSVPITTTSASISTISPPRVSTTEDISGAETLVYIRRSVEKRKDKGKVIMKEDESVQKKTKKQLEQERLGHEEAIRLQEQINEEERQRIVRDAEIAKQLQEEFNRARQEQEVIVVADQAHDIDWSDPAMLRYLALQ</sequence>
<feature type="region of interest" description="Disordered" evidence="6">
    <location>
        <begin position="730"/>
        <end position="783"/>
    </location>
</feature>
<dbReference type="InterPro" id="IPR001584">
    <property type="entry name" value="Integrase_cat-core"/>
</dbReference>
<dbReference type="InterPro" id="IPR054722">
    <property type="entry name" value="PolX-like_BBD"/>
</dbReference>
<name>A0ABQ4XZY1_9ASTR</name>
<dbReference type="Pfam" id="PF07727">
    <property type="entry name" value="RVT_2"/>
    <property type="match status" value="1"/>
</dbReference>
<gene>
    <name evidence="8" type="ORF">Tco_0703836</name>
</gene>
<dbReference type="Proteomes" id="UP001151760">
    <property type="component" value="Unassembled WGS sequence"/>
</dbReference>
<keyword evidence="5" id="KW-0175">Coiled coil</keyword>
<accession>A0ABQ4XZY1</accession>
<dbReference type="EMBL" id="BQNB010009973">
    <property type="protein sequence ID" value="GJS70995.1"/>
    <property type="molecule type" value="Genomic_DNA"/>
</dbReference>
<protein>
    <submittedName>
        <fullName evidence="8">Ribonuclease H-like domain-containing protein</fullName>
    </submittedName>
</protein>
<dbReference type="Pfam" id="PF25597">
    <property type="entry name" value="SH3_retrovirus"/>
    <property type="match status" value="1"/>
</dbReference>
<reference evidence="8" key="1">
    <citation type="journal article" date="2022" name="Int. J. Mol. Sci.">
        <title>Draft Genome of Tanacetum Coccineum: Genomic Comparison of Closely Related Tanacetum-Family Plants.</title>
        <authorList>
            <person name="Yamashiro T."/>
            <person name="Shiraishi A."/>
            <person name="Nakayama K."/>
            <person name="Satake H."/>
        </authorList>
    </citation>
    <scope>NUCLEOTIDE SEQUENCE</scope>
</reference>
<dbReference type="CDD" id="cd09272">
    <property type="entry name" value="RNase_HI_RT_Ty1"/>
    <property type="match status" value="1"/>
</dbReference>
<dbReference type="InterPro" id="IPR036397">
    <property type="entry name" value="RNaseH_sf"/>
</dbReference>
<dbReference type="SUPFAM" id="SSF56672">
    <property type="entry name" value="DNA/RNA polymerases"/>
    <property type="match status" value="1"/>
</dbReference>
<reference evidence="8" key="2">
    <citation type="submission" date="2022-01" db="EMBL/GenBank/DDBJ databases">
        <authorList>
            <person name="Yamashiro T."/>
            <person name="Shiraishi A."/>
            <person name="Satake H."/>
            <person name="Nakayama K."/>
        </authorList>
    </citation>
    <scope>NUCLEOTIDE SEQUENCE</scope>
</reference>
<feature type="region of interest" description="Disordered" evidence="6">
    <location>
        <begin position="834"/>
        <end position="855"/>
    </location>
</feature>
<proteinExistence type="predicted"/>
<evidence type="ECO:0000313" key="9">
    <source>
        <dbReference type="Proteomes" id="UP001151760"/>
    </source>
</evidence>
<evidence type="ECO:0000313" key="8">
    <source>
        <dbReference type="EMBL" id="GJS70995.1"/>
    </source>
</evidence>
<keyword evidence="3" id="KW-0064">Aspartyl protease</keyword>
<feature type="domain" description="Integrase catalytic" evidence="7">
    <location>
        <begin position="452"/>
        <end position="618"/>
    </location>
</feature>
<organism evidence="8 9">
    <name type="scientific">Tanacetum coccineum</name>
    <dbReference type="NCBI Taxonomy" id="301880"/>
    <lineage>
        <taxon>Eukaryota</taxon>
        <taxon>Viridiplantae</taxon>
        <taxon>Streptophyta</taxon>
        <taxon>Embryophyta</taxon>
        <taxon>Tracheophyta</taxon>
        <taxon>Spermatophyta</taxon>
        <taxon>Magnoliopsida</taxon>
        <taxon>eudicotyledons</taxon>
        <taxon>Gunneridae</taxon>
        <taxon>Pentapetalae</taxon>
        <taxon>asterids</taxon>
        <taxon>campanulids</taxon>
        <taxon>Asterales</taxon>
        <taxon>Asteraceae</taxon>
        <taxon>Asteroideae</taxon>
        <taxon>Anthemideae</taxon>
        <taxon>Anthemidinae</taxon>
        <taxon>Tanacetum</taxon>
    </lineage>
</organism>
<dbReference type="InterPro" id="IPR025724">
    <property type="entry name" value="GAG-pre-integrase_dom"/>
</dbReference>
<dbReference type="Pfam" id="PF13976">
    <property type="entry name" value="gag_pre-integrs"/>
    <property type="match status" value="1"/>
</dbReference>
<evidence type="ECO:0000256" key="3">
    <source>
        <dbReference type="ARBA" id="ARBA00022750"/>
    </source>
</evidence>
<feature type="compositionally biased region" description="Polar residues" evidence="6">
    <location>
        <begin position="843"/>
        <end position="855"/>
    </location>
</feature>
<dbReference type="Gene3D" id="3.30.420.10">
    <property type="entry name" value="Ribonuclease H-like superfamily/Ribonuclease H"/>
    <property type="match status" value="1"/>
</dbReference>
<feature type="coiled-coil region" evidence="5">
    <location>
        <begin position="1695"/>
        <end position="1743"/>
    </location>
</feature>